<proteinExistence type="predicted"/>
<feature type="transmembrane region" description="Helical" evidence="1">
    <location>
        <begin position="184"/>
        <end position="209"/>
    </location>
</feature>
<comment type="caution">
    <text evidence="2">The sequence shown here is derived from an EMBL/GenBank/DDBJ whole genome shotgun (WGS) entry which is preliminary data.</text>
</comment>
<keyword evidence="1" id="KW-1133">Transmembrane helix</keyword>
<feature type="transmembrane region" description="Helical" evidence="1">
    <location>
        <begin position="10"/>
        <end position="29"/>
    </location>
</feature>
<sequence>MTEVKNKRKFIIATILITYFIVFLCYNFYADGFYKSNSSTYGLSMFYTINSFSNFLPFYIYLGFLATNFIPSQYYKNKYSKFQKFIITRVTNKVRTKYEIKKVLIYSFIFRILLHILVFFIINTFFVEINFSFYKDPSYYPDGFFALSSNCFLSFILFIIYSSIGFSVFSLFIYSLIYYIRNFYVYKVSGIIMSIIGVFLPAFLGNLYLSISNNYNSLGIGLLYLIYSGNLLSPGIDTLIYRPSILTTNIYFFVSCFGYLLISLILILIRYRKERKYD</sequence>
<feature type="transmembrane region" description="Helical" evidence="1">
    <location>
        <begin position="103"/>
        <end position="127"/>
    </location>
</feature>
<gene>
    <name evidence="2" type="ORF">IAB38_03875</name>
</gene>
<feature type="transmembrane region" description="Helical" evidence="1">
    <location>
        <begin position="250"/>
        <end position="269"/>
    </location>
</feature>
<evidence type="ECO:0000313" key="3">
    <source>
        <dbReference type="Proteomes" id="UP000824232"/>
    </source>
</evidence>
<protein>
    <submittedName>
        <fullName evidence="2">Uncharacterized protein</fullName>
    </submittedName>
</protein>
<dbReference type="EMBL" id="DVHC01000040">
    <property type="protein sequence ID" value="HIR59168.1"/>
    <property type="molecule type" value="Genomic_DNA"/>
</dbReference>
<organism evidence="2 3">
    <name type="scientific">Candidatus Onthousia excrementipullorum</name>
    <dbReference type="NCBI Taxonomy" id="2840884"/>
    <lineage>
        <taxon>Bacteria</taxon>
        <taxon>Bacillati</taxon>
        <taxon>Bacillota</taxon>
        <taxon>Bacilli</taxon>
        <taxon>Candidatus Onthousia</taxon>
    </lineage>
</organism>
<keyword evidence="1" id="KW-0812">Transmembrane</keyword>
<accession>A0A9D1J388</accession>
<feature type="transmembrane region" description="Helical" evidence="1">
    <location>
        <begin position="147"/>
        <end position="177"/>
    </location>
</feature>
<name>A0A9D1J388_9FIRM</name>
<keyword evidence="1" id="KW-0472">Membrane</keyword>
<feature type="transmembrane region" description="Helical" evidence="1">
    <location>
        <begin position="49"/>
        <end position="70"/>
    </location>
</feature>
<dbReference type="AlphaFoldDB" id="A0A9D1J388"/>
<reference evidence="2" key="1">
    <citation type="submission" date="2020-10" db="EMBL/GenBank/DDBJ databases">
        <authorList>
            <person name="Gilroy R."/>
        </authorList>
    </citation>
    <scope>NUCLEOTIDE SEQUENCE</scope>
    <source>
        <strain evidence="2">CHK184-20233</strain>
    </source>
</reference>
<evidence type="ECO:0000313" key="2">
    <source>
        <dbReference type="EMBL" id="HIR59168.1"/>
    </source>
</evidence>
<reference evidence="2" key="2">
    <citation type="journal article" date="2021" name="PeerJ">
        <title>Extensive microbial diversity within the chicken gut microbiome revealed by metagenomics and culture.</title>
        <authorList>
            <person name="Gilroy R."/>
            <person name="Ravi A."/>
            <person name="Getino M."/>
            <person name="Pursley I."/>
            <person name="Horton D.L."/>
            <person name="Alikhan N.F."/>
            <person name="Baker D."/>
            <person name="Gharbi K."/>
            <person name="Hall N."/>
            <person name="Watson M."/>
            <person name="Adriaenssens E.M."/>
            <person name="Foster-Nyarko E."/>
            <person name="Jarju S."/>
            <person name="Secka A."/>
            <person name="Antonio M."/>
            <person name="Oren A."/>
            <person name="Chaudhuri R.R."/>
            <person name="La Ragione R."/>
            <person name="Hildebrand F."/>
            <person name="Pallen M.J."/>
        </authorList>
    </citation>
    <scope>NUCLEOTIDE SEQUENCE</scope>
    <source>
        <strain evidence="2">CHK184-20233</strain>
    </source>
</reference>
<dbReference type="Proteomes" id="UP000824232">
    <property type="component" value="Unassembled WGS sequence"/>
</dbReference>
<evidence type="ECO:0000256" key="1">
    <source>
        <dbReference type="SAM" id="Phobius"/>
    </source>
</evidence>